<evidence type="ECO:0000259" key="4">
    <source>
        <dbReference type="Pfam" id="PF19440"/>
    </source>
</evidence>
<evidence type="ECO:0000256" key="3">
    <source>
        <dbReference type="PROSITE-ProRule" id="PRU00339"/>
    </source>
</evidence>
<dbReference type="GO" id="GO:0046854">
    <property type="term" value="P:phosphatidylinositol phosphate biosynthetic process"/>
    <property type="evidence" value="ECO:0007669"/>
    <property type="project" value="TreeGrafter"/>
</dbReference>
<comment type="function">
    <text evidence="1">Involved in endocytosis.</text>
</comment>
<dbReference type="OrthoDB" id="29013at2759"/>
<evidence type="ECO:0000256" key="2">
    <source>
        <dbReference type="ARBA" id="ARBA00038251"/>
    </source>
</evidence>
<evidence type="ECO:0000313" key="8">
    <source>
        <dbReference type="Proteomes" id="UP000659654"/>
    </source>
</evidence>
<dbReference type="Proteomes" id="UP000582659">
    <property type="component" value="Unassembled WGS sequence"/>
</dbReference>
<comment type="similarity">
    <text evidence="2">Belongs to the YPP1 family.</text>
</comment>
<dbReference type="PANTHER" id="PTHR23083">
    <property type="entry name" value="TETRATRICOPEPTIDE REPEAT PROTEIN, TPR"/>
    <property type="match status" value="1"/>
</dbReference>
<dbReference type="Proteomes" id="UP000095284">
    <property type="component" value="Unplaced"/>
</dbReference>
<dbReference type="eggNOG" id="KOG4162">
    <property type="taxonomic scope" value="Eukaryota"/>
</dbReference>
<dbReference type="Pfam" id="PF19440">
    <property type="entry name" value="TTC7_N"/>
    <property type="match status" value="1"/>
</dbReference>
<dbReference type="GO" id="GO:0072659">
    <property type="term" value="P:protein localization to plasma membrane"/>
    <property type="evidence" value="ECO:0007669"/>
    <property type="project" value="TreeGrafter"/>
</dbReference>
<proteinExistence type="inferred from homology"/>
<dbReference type="Gene3D" id="1.25.40.10">
    <property type="entry name" value="Tetratricopeptide repeat domain"/>
    <property type="match status" value="2"/>
</dbReference>
<dbReference type="InterPro" id="IPR011990">
    <property type="entry name" value="TPR-like_helical_dom_sf"/>
</dbReference>
<dbReference type="InterPro" id="IPR045819">
    <property type="entry name" value="TTC7_N"/>
</dbReference>
<keyword evidence="3" id="KW-0802">TPR repeat</keyword>
<gene>
    <name evidence="5" type="ORF">BXYJ_LOCUS708</name>
</gene>
<evidence type="ECO:0000313" key="9">
    <source>
        <dbReference type="WBParaSite" id="BXY_0681800.1"/>
    </source>
</evidence>
<dbReference type="PANTHER" id="PTHR23083:SF464">
    <property type="entry name" value="TETRATRICOPEPTIDE REPEAT DOMAIN 7, ISOFORM A"/>
    <property type="match status" value="1"/>
</dbReference>
<evidence type="ECO:0000313" key="5">
    <source>
        <dbReference type="EMBL" id="CAD5208472.1"/>
    </source>
</evidence>
<protein>
    <submittedName>
        <fullName evidence="5">(pine wood nematode) hypothetical protein</fullName>
    </submittedName>
</protein>
<dbReference type="WBParaSite" id="BXY_0681800.1">
    <property type="protein sequence ID" value="BXY_0681800.1"/>
    <property type="gene ID" value="BXY_0681800"/>
</dbReference>
<dbReference type="Pfam" id="PF13432">
    <property type="entry name" value="TPR_16"/>
    <property type="match status" value="1"/>
</dbReference>
<dbReference type="AlphaFoldDB" id="A0A1I7S1E3"/>
<name>A0A1I7S1E3_BURXY</name>
<dbReference type="Proteomes" id="UP000659654">
    <property type="component" value="Unassembled WGS sequence"/>
</dbReference>
<accession>A0A1I7S1E3</accession>
<reference evidence="9" key="1">
    <citation type="submission" date="2016-11" db="UniProtKB">
        <authorList>
            <consortium name="WormBaseParasite"/>
        </authorList>
    </citation>
    <scope>IDENTIFICATION</scope>
</reference>
<dbReference type="InterPro" id="IPR019734">
    <property type="entry name" value="TPR_rpt"/>
</dbReference>
<reference evidence="6" key="2">
    <citation type="submission" date="2020-08" db="EMBL/GenBank/DDBJ databases">
        <authorList>
            <person name="Kikuchi T."/>
        </authorList>
    </citation>
    <scope>NUCLEOTIDE SEQUENCE</scope>
    <source>
        <strain evidence="5">Ka4C1</strain>
    </source>
</reference>
<feature type="domain" description="Tetratricopeptide repeat protein 7 N-terminal" evidence="4">
    <location>
        <begin position="3"/>
        <end position="376"/>
    </location>
</feature>
<dbReference type="EMBL" id="CAJFCV020000001">
    <property type="protein sequence ID" value="CAG9081633.1"/>
    <property type="molecule type" value="Genomic_DNA"/>
</dbReference>
<dbReference type="PROSITE" id="PS50005">
    <property type="entry name" value="TPR"/>
    <property type="match status" value="1"/>
</dbReference>
<dbReference type="SMR" id="A0A1I7S1E3"/>
<evidence type="ECO:0000313" key="6">
    <source>
        <dbReference type="EMBL" id="CAG9081633.1"/>
    </source>
</evidence>
<feature type="repeat" description="TPR" evidence="3">
    <location>
        <begin position="840"/>
        <end position="873"/>
    </location>
</feature>
<organism evidence="7 9">
    <name type="scientific">Bursaphelenchus xylophilus</name>
    <name type="common">Pinewood nematode worm</name>
    <name type="synonym">Aphelenchoides xylophilus</name>
    <dbReference type="NCBI Taxonomy" id="6326"/>
    <lineage>
        <taxon>Eukaryota</taxon>
        <taxon>Metazoa</taxon>
        <taxon>Ecdysozoa</taxon>
        <taxon>Nematoda</taxon>
        <taxon>Chromadorea</taxon>
        <taxon>Rhabditida</taxon>
        <taxon>Tylenchina</taxon>
        <taxon>Tylenchomorpha</taxon>
        <taxon>Aphelenchoidea</taxon>
        <taxon>Aphelenchoididae</taxon>
        <taxon>Bursaphelenchus</taxon>
    </lineage>
</organism>
<dbReference type="EMBL" id="CAJFDI010000001">
    <property type="protein sequence ID" value="CAD5208472.1"/>
    <property type="molecule type" value="Genomic_DNA"/>
</dbReference>
<dbReference type="SMART" id="SM00028">
    <property type="entry name" value="TPR"/>
    <property type="match status" value="4"/>
</dbReference>
<dbReference type="GO" id="GO:0005886">
    <property type="term" value="C:plasma membrane"/>
    <property type="evidence" value="ECO:0007669"/>
    <property type="project" value="TreeGrafter"/>
</dbReference>
<dbReference type="SUPFAM" id="SSF48452">
    <property type="entry name" value="TPR-like"/>
    <property type="match status" value="2"/>
</dbReference>
<evidence type="ECO:0000313" key="7">
    <source>
        <dbReference type="Proteomes" id="UP000095284"/>
    </source>
</evidence>
<sequence>MAKLRGSRLEAELDKCRGECNWARLADLLPLVRAKNSGVEKLTGLVEGELSLENFLERQKQVNGHVRPKPHIGDFLRTTEGMLKAAIASNREKPTVLMEAYILLAKVHYFSCSFQKSLEDLEKSQLDAAKTQFETLRSLKLAAEGYAIKGFATERLMNATERAREVSRKRLMSLFESAVELTISYIAEFEKSIGTNGRTLAIASSKTGTSQLGDLLESAMERAPFLLLRRSVLERKSDEEGVELYRRIMTELSDKSVVAETQQRLCRQLAEILLRGSMESSLSMRNGSKAINEKSKMLNFYTGSNKNFYSPNSRIEEIILLLLISEMIASRAVRASTYDGETLQQFRLFHNLKQVHNLLSVVLSHIRQHSLLSALLDNAVQYAGSDRYIWRQFGLALACTGRIPRATKILHHSASLCLDEHHPEEKVVELMQIAKMEIEQNGDADTVIRCAEEALSLCQSDTLAGRCMLLYALGYSLKVRTEPFFDKRRQMFRISIQNFEKARSSDPADDLVHLFCALEYAEARNLQRAREVCEEAIDRNPYNVSAQMLLALIFTAKHDYKSAMRLVLKAIANFPNHYGLMVLRLKLESKFGRVDRAFKTSSKLLRFWQRIPEFVTEEEGQNGFTANGNGEAAALGRGGNQETKSTAQLTKDGLAPVAPFLAAPLGISNLPVHNISASVNDISELASNTIGTRMSEYGAATSTVSESLGMGTSSSLAWSATNTFRSKANIWVELAELLIEANRLADIQACVEEAYGQFPNSYQATYLKGRVFLTQADKVSEDLKPTLHSEARASFLAALVINPTHIPSIIQLAQLYRLENNPKMAEKMLRDAVNIDPLREEVWQALGRVLAEQQIFDQANECFQTAASIDSTVPLMPFDVIPRLLKSCF</sequence>
<dbReference type="Pfam" id="PF13181">
    <property type="entry name" value="TPR_8"/>
    <property type="match status" value="1"/>
</dbReference>
<dbReference type="InterPro" id="IPR051722">
    <property type="entry name" value="Endocytosis_PI4K-reg_protein"/>
</dbReference>
<evidence type="ECO:0000256" key="1">
    <source>
        <dbReference type="ARBA" id="ARBA00002550"/>
    </source>
</evidence>
<keyword evidence="8" id="KW-1185">Reference proteome</keyword>